<dbReference type="AlphaFoldDB" id="A0A7Z2GS77"/>
<organism evidence="1 2">
    <name type="scientific">Paraburkholderia acidisoli</name>
    <dbReference type="NCBI Taxonomy" id="2571748"/>
    <lineage>
        <taxon>Bacteria</taxon>
        <taxon>Pseudomonadati</taxon>
        <taxon>Pseudomonadota</taxon>
        <taxon>Betaproteobacteria</taxon>
        <taxon>Burkholderiales</taxon>
        <taxon>Burkholderiaceae</taxon>
        <taxon>Paraburkholderia</taxon>
    </lineage>
</organism>
<name>A0A7Z2GS77_9BURK</name>
<protein>
    <submittedName>
        <fullName evidence="1">Uncharacterized protein</fullName>
    </submittedName>
</protein>
<dbReference type="EMBL" id="CP046917">
    <property type="protein sequence ID" value="QGZ67007.1"/>
    <property type="molecule type" value="Genomic_DNA"/>
</dbReference>
<evidence type="ECO:0000313" key="1">
    <source>
        <dbReference type="EMBL" id="QGZ67007.1"/>
    </source>
</evidence>
<geneLocation type="plasmid" evidence="1 2">
    <name>p1</name>
</geneLocation>
<dbReference type="Proteomes" id="UP000433577">
    <property type="component" value="Plasmid p1"/>
</dbReference>
<dbReference type="RefSeq" id="WP_158958900.1">
    <property type="nucleotide sequence ID" value="NZ_CP046917.1"/>
</dbReference>
<reference evidence="1 2" key="1">
    <citation type="submission" date="2019-12" db="EMBL/GenBank/DDBJ databases">
        <title>Paraburkholderia acidiphila 7Q-K02 sp. nov and Paraburkholderia acidisoli DHF22 sp. nov., two strains isolated from forest soil.</title>
        <authorList>
            <person name="Gao Z."/>
            <person name="Qiu L."/>
        </authorList>
    </citation>
    <scope>NUCLEOTIDE SEQUENCE [LARGE SCALE GENOMIC DNA]</scope>
    <source>
        <strain evidence="1 2">DHF22</strain>
        <plasmid evidence="1 2">p1</plasmid>
    </source>
</reference>
<gene>
    <name evidence="1" type="ORF">FAZ98_34815</name>
</gene>
<proteinExistence type="predicted"/>
<keyword evidence="2" id="KW-1185">Reference proteome</keyword>
<keyword evidence="1" id="KW-0614">Plasmid</keyword>
<dbReference type="KEGG" id="pacs:FAZ98_34815"/>
<evidence type="ECO:0000313" key="2">
    <source>
        <dbReference type="Proteomes" id="UP000433577"/>
    </source>
</evidence>
<sequence length="91" mass="9664">MPEIAGFVSALRQAFGADEINAIVRRGHAGEPVFFAREGGIEYGTRLPSGSGWNAARVADRHFCDGCGGACLESGVRCSEHRARAARMAAR</sequence>
<accession>A0A7Z2GS77</accession>
<dbReference type="OrthoDB" id="9007604at2"/>